<evidence type="ECO:0000256" key="3">
    <source>
        <dbReference type="ARBA" id="ARBA00023239"/>
    </source>
</evidence>
<reference evidence="4" key="1">
    <citation type="journal article" date="2022" name="Plant J.">
        <title>Strategies of tolerance reflected in two North American maple genomes.</title>
        <authorList>
            <person name="McEvoy S.L."/>
            <person name="Sezen U.U."/>
            <person name="Trouern-Trend A."/>
            <person name="McMahon S.M."/>
            <person name="Schaberg P.G."/>
            <person name="Yang J."/>
            <person name="Wegrzyn J.L."/>
            <person name="Swenson N.G."/>
        </authorList>
    </citation>
    <scope>NUCLEOTIDE SEQUENCE</scope>
    <source>
        <strain evidence="4">NS2018</strain>
    </source>
</reference>
<organism evidence="4 5">
    <name type="scientific">Acer saccharum</name>
    <name type="common">Sugar maple</name>
    <dbReference type="NCBI Taxonomy" id="4024"/>
    <lineage>
        <taxon>Eukaryota</taxon>
        <taxon>Viridiplantae</taxon>
        <taxon>Streptophyta</taxon>
        <taxon>Embryophyta</taxon>
        <taxon>Tracheophyta</taxon>
        <taxon>Spermatophyta</taxon>
        <taxon>Magnoliopsida</taxon>
        <taxon>eudicotyledons</taxon>
        <taxon>Gunneridae</taxon>
        <taxon>Pentapetalae</taxon>
        <taxon>rosids</taxon>
        <taxon>malvids</taxon>
        <taxon>Sapindales</taxon>
        <taxon>Sapindaceae</taxon>
        <taxon>Hippocastanoideae</taxon>
        <taxon>Acereae</taxon>
        <taxon>Acer</taxon>
    </lineage>
</organism>
<evidence type="ECO:0000313" key="5">
    <source>
        <dbReference type="Proteomes" id="UP001168877"/>
    </source>
</evidence>
<dbReference type="GO" id="GO:0016114">
    <property type="term" value="P:terpenoid biosynthetic process"/>
    <property type="evidence" value="ECO:0007669"/>
    <property type="project" value="InterPro"/>
</dbReference>
<evidence type="ECO:0008006" key="6">
    <source>
        <dbReference type="Google" id="ProtNLM"/>
    </source>
</evidence>
<dbReference type="AlphaFoldDB" id="A0AA39RTU9"/>
<evidence type="ECO:0000256" key="2">
    <source>
        <dbReference type="ARBA" id="ARBA00022842"/>
    </source>
</evidence>
<comment type="cofactor">
    <cofactor evidence="1">
        <name>Mg(2+)</name>
        <dbReference type="ChEBI" id="CHEBI:18420"/>
    </cofactor>
</comment>
<keyword evidence="5" id="KW-1185">Reference proteome</keyword>
<dbReference type="EMBL" id="JAUESC010000385">
    <property type="protein sequence ID" value="KAK0578129.1"/>
    <property type="molecule type" value="Genomic_DNA"/>
</dbReference>
<evidence type="ECO:0000313" key="4">
    <source>
        <dbReference type="EMBL" id="KAK0578129.1"/>
    </source>
</evidence>
<gene>
    <name evidence="4" type="ORF">LWI29_005548</name>
</gene>
<keyword evidence="2" id="KW-0460">Magnesium</keyword>
<dbReference type="InterPro" id="IPR050148">
    <property type="entry name" value="Terpene_synthase-like"/>
</dbReference>
<evidence type="ECO:0000256" key="1">
    <source>
        <dbReference type="ARBA" id="ARBA00001946"/>
    </source>
</evidence>
<reference evidence="4" key="2">
    <citation type="submission" date="2023-06" db="EMBL/GenBank/DDBJ databases">
        <authorList>
            <person name="Swenson N.G."/>
            <person name="Wegrzyn J.L."/>
            <person name="Mcevoy S.L."/>
        </authorList>
    </citation>
    <scope>NUCLEOTIDE SEQUENCE</scope>
    <source>
        <strain evidence="4">NS2018</strain>
        <tissue evidence="4">Leaf</tissue>
    </source>
</reference>
<dbReference type="SUPFAM" id="SSF48576">
    <property type="entry name" value="Terpenoid synthases"/>
    <property type="match status" value="2"/>
</dbReference>
<keyword evidence="3" id="KW-0456">Lyase</keyword>
<proteinExistence type="predicted"/>
<accession>A0AA39RTU9</accession>
<protein>
    <recommendedName>
        <fullName evidence="6">Sesquiterpene synthase</fullName>
    </recommendedName>
</protein>
<dbReference type="PANTHER" id="PTHR31225">
    <property type="entry name" value="OS04G0344100 PROTEIN-RELATED"/>
    <property type="match status" value="1"/>
</dbReference>
<sequence length="217" mass="24852">MVTCIVIVNYNSLQDENQEGKDGSYIYYYMKEHQDSTAEDARKHAVGKISDAWKGLNKEGLNKECLSPNPFSTSFTRASLNLARMVPLMYGYDDNQRLPILEQYIKSLLHESTYLPGDENQEGKDGSYIYYYMKEHQDSTAEDARKHAVGKISDAWKGLNKECLSPNPFSTSFTRASLNLARMVPLMYGYDDNQRLPILEQYIKSLPHESTYLPGVY</sequence>
<dbReference type="PANTHER" id="PTHR31225:SF0">
    <property type="entry name" value="S-(+)-LINALOOL SYNTHASE, CHLOROPLASTIC"/>
    <property type="match status" value="1"/>
</dbReference>
<name>A0AA39RTU9_ACESA</name>
<dbReference type="GO" id="GO:0010333">
    <property type="term" value="F:terpene synthase activity"/>
    <property type="evidence" value="ECO:0007669"/>
    <property type="project" value="InterPro"/>
</dbReference>
<dbReference type="Proteomes" id="UP001168877">
    <property type="component" value="Unassembled WGS sequence"/>
</dbReference>
<comment type="caution">
    <text evidence="4">The sequence shown here is derived from an EMBL/GenBank/DDBJ whole genome shotgun (WGS) entry which is preliminary data.</text>
</comment>
<dbReference type="Gene3D" id="1.10.600.10">
    <property type="entry name" value="Farnesyl Diphosphate Synthase"/>
    <property type="match status" value="2"/>
</dbReference>
<dbReference type="InterPro" id="IPR008949">
    <property type="entry name" value="Isoprenoid_synthase_dom_sf"/>
</dbReference>